<feature type="transmembrane region" description="Helical" evidence="16">
    <location>
        <begin position="192"/>
        <end position="209"/>
    </location>
</feature>
<feature type="transmembrane region" description="Helical" evidence="16">
    <location>
        <begin position="21"/>
        <end position="50"/>
    </location>
</feature>
<dbReference type="InterPro" id="IPR043130">
    <property type="entry name" value="CDP-OH_PTrfase_TM_dom"/>
</dbReference>
<dbReference type="EMBL" id="CP131060">
    <property type="protein sequence ID" value="WNY26133.1"/>
    <property type="molecule type" value="Genomic_DNA"/>
</dbReference>
<dbReference type="GO" id="GO:0003882">
    <property type="term" value="F:CDP-diacylglycerol-serine O-phosphatidyltransferase activity"/>
    <property type="evidence" value="ECO:0007669"/>
    <property type="project" value="UniProtKB-EC"/>
</dbReference>
<evidence type="ECO:0000256" key="6">
    <source>
        <dbReference type="ARBA" id="ARBA00022516"/>
    </source>
</evidence>
<comment type="catalytic activity">
    <reaction evidence="1">
        <text>a CDP-1,2-diacyl-sn-glycerol + L-serine = a 1,2-diacyl-sn-glycero-3-phospho-L-serine + CMP + H(+)</text>
        <dbReference type="Rhea" id="RHEA:16913"/>
        <dbReference type="ChEBI" id="CHEBI:15378"/>
        <dbReference type="ChEBI" id="CHEBI:33384"/>
        <dbReference type="ChEBI" id="CHEBI:57262"/>
        <dbReference type="ChEBI" id="CHEBI:58332"/>
        <dbReference type="ChEBI" id="CHEBI:60377"/>
        <dbReference type="EC" id="2.7.8.8"/>
    </reaction>
</comment>
<dbReference type="PANTHER" id="PTHR14269:SF61">
    <property type="entry name" value="CDP-DIACYLGLYCEROL--SERINE O-PHOSPHATIDYLTRANSFERASE"/>
    <property type="match status" value="1"/>
</dbReference>
<keyword evidence="8 16" id="KW-0812">Transmembrane</keyword>
<feature type="transmembrane region" description="Helical" evidence="16">
    <location>
        <begin position="85"/>
        <end position="112"/>
    </location>
</feature>
<evidence type="ECO:0000256" key="3">
    <source>
        <dbReference type="ARBA" id="ARBA00010441"/>
    </source>
</evidence>
<evidence type="ECO:0000313" key="17">
    <source>
        <dbReference type="EMBL" id="WNY26133.1"/>
    </source>
</evidence>
<evidence type="ECO:0000256" key="10">
    <source>
        <dbReference type="ARBA" id="ARBA00023098"/>
    </source>
</evidence>
<evidence type="ECO:0000256" key="14">
    <source>
        <dbReference type="ARBA" id="ARBA00032361"/>
    </source>
</evidence>
<comment type="subcellular location">
    <subcellularLocation>
        <location evidence="2">Endomembrane system</location>
        <topology evidence="2">Multi-pass membrane protein</topology>
    </subcellularLocation>
</comment>
<feature type="transmembrane region" description="Helical" evidence="16">
    <location>
        <begin position="164"/>
        <end position="185"/>
    </location>
</feature>
<dbReference type="InterPro" id="IPR004533">
    <property type="entry name" value="CDP-diaglyc--ser_O-PTrfase"/>
</dbReference>
<dbReference type="InterPro" id="IPR050324">
    <property type="entry name" value="CDP-alcohol_PTase-I"/>
</dbReference>
<keyword evidence="7 15" id="KW-0808">Transferase</keyword>
<evidence type="ECO:0000256" key="12">
    <source>
        <dbReference type="ARBA" id="ARBA00023209"/>
    </source>
</evidence>
<dbReference type="NCBIfam" id="TIGR00473">
    <property type="entry name" value="pssA"/>
    <property type="match status" value="1"/>
</dbReference>
<evidence type="ECO:0000256" key="2">
    <source>
        <dbReference type="ARBA" id="ARBA00004127"/>
    </source>
</evidence>
<evidence type="ECO:0000256" key="13">
    <source>
        <dbReference type="ARBA" id="ARBA00023264"/>
    </source>
</evidence>
<accession>A0AA96V6P0</accession>
<comment type="similarity">
    <text evidence="3 15">Belongs to the CDP-alcohol phosphatidyltransferase class-I family.</text>
</comment>
<dbReference type="AlphaFoldDB" id="A0AA96V6P0"/>
<sequence>MIFVSNLIKLIKPPDYVSLVNILFGMTGLFLAILGEFSLATVCILLAAVADGMDGYVARKTSSGPLGEHIDSLADTVSFGVLPAVLIYSISGSAIAAVVAVFYVLCGVLRLARYNAFPSKTPGYSGIPITGAAVFLAGLALFLEKIQYTASPFDFLKILMPYESAILLVFMLLLSFVMVSTIPYVKVTKSRTFLILIGIFTLAVLSAFLTNAFSFLFPGILFILLLVYLVSPAFIRRGKSI</sequence>
<dbReference type="Gene3D" id="1.20.120.1760">
    <property type="match status" value="1"/>
</dbReference>
<evidence type="ECO:0000256" key="5">
    <source>
        <dbReference type="ARBA" id="ARBA00017171"/>
    </source>
</evidence>
<evidence type="ECO:0000256" key="1">
    <source>
        <dbReference type="ARBA" id="ARBA00000287"/>
    </source>
</evidence>
<gene>
    <name evidence="17" type="ORF">MsAc7_17050</name>
</gene>
<name>A0AA96V6P0_9EURY</name>
<keyword evidence="12" id="KW-0594">Phospholipid biosynthesis</keyword>
<keyword evidence="11 16" id="KW-0472">Membrane</keyword>
<dbReference type="GO" id="GO:0016020">
    <property type="term" value="C:membrane"/>
    <property type="evidence" value="ECO:0007669"/>
    <property type="project" value="InterPro"/>
</dbReference>
<protein>
    <recommendedName>
        <fullName evidence="5">CDP-diacylglycerol--serine O-phosphatidyltransferase</fullName>
        <ecNumber evidence="4">2.7.8.8</ecNumber>
    </recommendedName>
    <alternativeName>
        <fullName evidence="14">Phosphatidylserine synthase</fullName>
    </alternativeName>
</protein>
<evidence type="ECO:0000256" key="16">
    <source>
        <dbReference type="SAM" id="Phobius"/>
    </source>
</evidence>
<keyword evidence="9 16" id="KW-1133">Transmembrane helix</keyword>
<dbReference type="GO" id="GO:0008654">
    <property type="term" value="P:phospholipid biosynthetic process"/>
    <property type="evidence" value="ECO:0007669"/>
    <property type="project" value="UniProtKB-KW"/>
</dbReference>
<feature type="transmembrane region" description="Helical" evidence="16">
    <location>
        <begin position="215"/>
        <end position="235"/>
    </location>
</feature>
<evidence type="ECO:0000256" key="8">
    <source>
        <dbReference type="ARBA" id="ARBA00022692"/>
    </source>
</evidence>
<keyword evidence="18" id="KW-1185">Reference proteome</keyword>
<dbReference type="Pfam" id="PF01066">
    <property type="entry name" value="CDP-OH_P_transf"/>
    <property type="match status" value="1"/>
</dbReference>
<feature type="transmembrane region" description="Helical" evidence="16">
    <location>
        <begin position="124"/>
        <end position="144"/>
    </location>
</feature>
<dbReference type="Proteomes" id="UP001303587">
    <property type="component" value="Chromosome"/>
</dbReference>
<evidence type="ECO:0000256" key="7">
    <source>
        <dbReference type="ARBA" id="ARBA00022679"/>
    </source>
</evidence>
<evidence type="ECO:0000256" key="15">
    <source>
        <dbReference type="RuleBase" id="RU003750"/>
    </source>
</evidence>
<keyword evidence="6" id="KW-0444">Lipid biosynthesis</keyword>
<dbReference type="InterPro" id="IPR000462">
    <property type="entry name" value="CDP-OH_P_trans"/>
</dbReference>
<dbReference type="InterPro" id="IPR048254">
    <property type="entry name" value="CDP_ALCOHOL_P_TRANSF_CS"/>
</dbReference>
<organism evidence="17 18">
    <name type="scientific">Methanolapillus millepedarum</name>
    <dbReference type="NCBI Taxonomy" id="3028296"/>
    <lineage>
        <taxon>Archaea</taxon>
        <taxon>Methanobacteriati</taxon>
        <taxon>Methanobacteriota</taxon>
        <taxon>Stenosarchaea group</taxon>
        <taxon>Methanomicrobia</taxon>
        <taxon>Methanosarcinales</taxon>
        <taxon>Methanosarcinaceae</taxon>
        <taxon>Methanolapillus</taxon>
    </lineage>
</organism>
<proteinExistence type="inferred from homology"/>
<dbReference type="GO" id="GO:0012505">
    <property type="term" value="C:endomembrane system"/>
    <property type="evidence" value="ECO:0007669"/>
    <property type="project" value="UniProtKB-SubCell"/>
</dbReference>
<evidence type="ECO:0000256" key="9">
    <source>
        <dbReference type="ARBA" id="ARBA00022989"/>
    </source>
</evidence>
<dbReference type="EC" id="2.7.8.8" evidence="4"/>
<keyword evidence="10" id="KW-0443">Lipid metabolism</keyword>
<reference evidence="17 18" key="1">
    <citation type="submission" date="2023-07" db="EMBL/GenBank/DDBJ databases">
        <title>Closed genoem sequence of Methanosarcinaceae archaeon Ac7.</title>
        <authorList>
            <person name="Poehlein A."/>
            <person name="Protasov E."/>
            <person name="Platt K."/>
            <person name="Reeh H."/>
            <person name="Daniel R."/>
            <person name="Brune A."/>
        </authorList>
    </citation>
    <scope>NUCLEOTIDE SEQUENCE [LARGE SCALE GENOMIC DNA]</scope>
    <source>
        <strain evidence="17 18">Ac7</strain>
    </source>
</reference>
<dbReference type="PROSITE" id="PS00379">
    <property type="entry name" value="CDP_ALCOHOL_P_TRANSF"/>
    <property type="match status" value="1"/>
</dbReference>
<evidence type="ECO:0000256" key="11">
    <source>
        <dbReference type="ARBA" id="ARBA00023136"/>
    </source>
</evidence>
<keyword evidence="13" id="KW-1208">Phospholipid metabolism</keyword>
<evidence type="ECO:0000256" key="4">
    <source>
        <dbReference type="ARBA" id="ARBA00013174"/>
    </source>
</evidence>
<evidence type="ECO:0000313" key="18">
    <source>
        <dbReference type="Proteomes" id="UP001303587"/>
    </source>
</evidence>
<dbReference type="PANTHER" id="PTHR14269">
    <property type="entry name" value="CDP-DIACYLGLYCEROL--GLYCEROL-3-PHOSPHATE 3-PHOSPHATIDYLTRANSFERASE-RELATED"/>
    <property type="match status" value="1"/>
</dbReference>